<dbReference type="RefSeq" id="WP_182208815.1">
    <property type="nucleotide sequence ID" value="NZ_JACGBJ010000004.1"/>
</dbReference>
<evidence type="ECO:0000313" key="1">
    <source>
        <dbReference type="EMBL" id="MBA5801795.1"/>
    </source>
</evidence>
<dbReference type="CDD" id="cd01125">
    <property type="entry name" value="RepA_RSF1010_like"/>
    <property type="match status" value="1"/>
</dbReference>
<evidence type="ECO:0000313" key="2">
    <source>
        <dbReference type="Proteomes" id="UP000539787"/>
    </source>
</evidence>
<accession>A0ABR6A5A2</accession>
<name>A0ABR6A5A2_9HYPH</name>
<dbReference type="EMBL" id="JACGBJ010000004">
    <property type="protein sequence ID" value="MBA5801795.1"/>
    <property type="molecule type" value="Genomic_DNA"/>
</dbReference>
<dbReference type="Proteomes" id="UP000539787">
    <property type="component" value="Unassembled WGS sequence"/>
</dbReference>
<dbReference type="InterPro" id="IPR027417">
    <property type="entry name" value="P-loop_NTPase"/>
</dbReference>
<sequence>MLDDEDDTPLQELEMMNRPMAPIEAYDQEVRRPPRAPMISEIEWFDELLPVLTSSYLIKGLLDRGAMSVVYGPSNSGKTFFSLDVAFHVAARETWRDRRIACGTVLYLAAEGGNGIANRIVALRAAHGASNVPLALRRAGLDLLHPDADVQRVIELAGEISKQAPLQMIVVDTLSRVLAGGDENGPADMTAFVKNIDRIRLATGAHIMIVHHTGKDAARGARGHSSLRAATDTEIEITVDEAGIRAATVQKQRDYNGGETFHFELTNIDVGEDQDGDPVRTCVVTSAETPTTKPGRPKLTPSEHVALRAIDDALAEHGIRKDSPDFPTCPIVLTEDWRKHFYRHCDDDTSDAKRQAFGRAKKNLRIKGYIEFYGDYHWRCFDPDQA</sequence>
<organism evidence="1 2">
    <name type="scientific">Rhizobium changzhiense</name>
    <dbReference type="NCBI Taxonomy" id="2692317"/>
    <lineage>
        <taxon>Bacteria</taxon>
        <taxon>Pseudomonadati</taxon>
        <taxon>Pseudomonadota</taxon>
        <taxon>Alphaproteobacteria</taxon>
        <taxon>Hyphomicrobiales</taxon>
        <taxon>Rhizobiaceae</taxon>
        <taxon>Rhizobium/Agrobacterium group</taxon>
        <taxon>Rhizobium</taxon>
    </lineage>
</organism>
<comment type="caution">
    <text evidence="1">The sequence shown here is derived from an EMBL/GenBank/DDBJ whole genome shotgun (WGS) entry which is preliminary data.</text>
</comment>
<reference evidence="1 2" key="1">
    <citation type="submission" date="2020-07" db="EMBL/GenBank/DDBJ databases">
        <authorList>
            <person name="Sun Q."/>
        </authorList>
    </citation>
    <scope>NUCLEOTIDE SEQUENCE [LARGE SCALE GENOMIC DNA]</scope>
    <source>
        <strain evidence="1 2">WYCCWR 11317</strain>
    </source>
</reference>
<dbReference type="Pfam" id="PF13481">
    <property type="entry name" value="AAA_25"/>
    <property type="match status" value="1"/>
</dbReference>
<protein>
    <submittedName>
        <fullName evidence="1">AAA family ATPase</fullName>
    </submittedName>
</protein>
<dbReference type="SUPFAM" id="SSF52540">
    <property type="entry name" value="P-loop containing nucleoside triphosphate hydrolases"/>
    <property type="match status" value="1"/>
</dbReference>
<gene>
    <name evidence="1" type="ORF">HX902_09095</name>
</gene>
<keyword evidence="2" id="KW-1185">Reference proteome</keyword>
<proteinExistence type="predicted"/>
<dbReference type="InterPro" id="IPR038724">
    <property type="entry name" value="RepA"/>
</dbReference>
<dbReference type="Gene3D" id="3.40.50.300">
    <property type="entry name" value="P-loop containing nucleotide triphosphate hydrolases"/>
    <property type="match status" value="1"/>
</dbReference>